<dbReference type="STRING" id="1121284.SAMN05660493_02456"/>
<sequence>MFHNLQINMYICVFFLFKDYDLRHYFELNEDALQPIIANHLNLKC</sequence>
<accession>A0A1U7Q0B9</accession>
<keyword evidence="2" id="KW-1185">Reference proteome</keyword>
<gene>
    <name evidence="1" type="ORF">SAMN05660493_02456</name>
</gene>
<protein>
    <submittedName>
        <fullName evidence="1">Uncharacterized protein</fullName>
    </submittedName>
</protein>
<organism evidence="1 2">
    <name type="scientific">Epilithonimonas bovis DSM 19482</name>
    <dbReference type="NCBI Taxonomy" id="1121284"/>
    <lineage>
        <taxon>Bacteria</taxon>
        <taxon>Pseudomonadati</taxon>
        <taxon>Bacteroidota</taxon>
        <taxon>Flavobacteriia</taxon>
        <taxon>Flavobacteriales</taxon>
        <taxon>Weeksellaceae</taxon>
        <taxon>Chryseobacterium group</taxon>
        <taxon>Epilithonimonas</taxon>
    </lineage>
</organism>
<reference evidence="2" key="1">
    <citation type="submission" date="2016-10" db="EMBL/GenBank/DDBJ databases">
        <authorList>
            <person name="Varghese N."/>
            <person name="Submissions S."/>
        </authorList>
    </citation>
    <scope>NUCLEOTIDE SEQUENCE [LARGE SCALE GENOMIC DNA]</scope>
    <source>
        <strain evidence="2">DSM 19482</strain>
    </source>
</reference>
<evidence type="ECO:0000313" key="2">
    <source>
        <dbReference type="Proteomes" id="UP000187261"/>
    </source>
</evidence>
<name>A0A1U7Q0B9_9FLAO</name>
<dbReference type="EMBL" id="FTPU01000030">
    <property type="protein sequence ID" value="SIT97730.1"/>
    <property type="molecule type" value="Genomic_DNA"/>
</dbReference>
<evidence type="ECO:0000313" key="1">
    <source>
        <dbReference type="EMBL" id="SIT97730.1"/>
    </source>
</evidence>
<dbReference type="AlphaFoldDB" id="A0A1U7Q0B9"/>
<proteinExistence type="predicted"/>
<dbReference type="Proteomes" id="UP000187261">
    <property type="component" value="Unassembled WGS sequence"/>
</dbReference>